<dbReference type="Gene3D" id="2.40.70.10">
    <property type="entry name" value="Acid Proteases"/>
    <property type="match status" value="2"/>
</dbReference>
<dbReference type="HOGENOM" id="CLU_005738_5_2_1"/>
<evidence type="ECO:0007829" key="9">
    <source>
        <dbReference type="PeptideAtlas" id="K7VCK2"/>
    </source>
</evidence>
<reference evidence="7" key="3">
    <citation type="submission" date="2019-07" db="EMBL/GenBank/DDBJ databases">
        <authorList>
            <person name="Seetharam A."/>
            <person name="Woodhouse M."/>
            <person name="Cannon E."/>
        </authorList>
    </citation>
    <scope>NUCLEOTIDE SEQUENCE [LARGE SCALE GENOMIC DNA]</scope>
    <source>
        <strain evidence="7">cv. B73</strain>
    </source>
</reference>
<protein>
    <submittedName>
        <fullName evidence="6">Aspartyl protease AED1</fullName>
    </submittedName>
</protein>
<dbReference type="Pfam" id="PF14543">
    <property type="entry name" value="TAXi_N"/>
    <property type="match status" value="1"/>
</dbReference>
<dbReference type="eggNOG" id="KOG1339">
    <property type="taxonomic scope" value="Eukaryota"/>
</dbReference>
<sequence length="482" mass="50880">MAAYWILHMALLLLSITSQQVLAARQQHRHTISVHQSSLLPSSMCSSSPPAPVSRSGAGNTIQIVHRACLQSGDRKTVPDHHPHYTGILRRDHNRVRSIHRRLTGAGDTAATIPASLGLAFHSLEYVVTIGIGTPARNFTVLFDTGSDLTWVQCKPCTDSCYQQQEPLFDPSKSSTYVDVPCGTPQCKIGGGQDLTCGGTTCEYSVKYGDQSVTRGNLAQEAFTLSPSAPPAAGVVFGCSHEYSSGVKGAEEEMSVAGLLGLGRGDSSILSQTRRGNSGDVFSYCLPPRGSSAGYLTIGAAAPPQSNLSFTPLVTDNSQLSSVYVVNLVGISVSGAALPIDASAFYIGTVIDSGTVITHMPAAAYYVLRDEFRRHMGGYTMLPEGHVESLDTCYDVTGHDVVTAPPVALEFGGGARIDVDASGILLVFAVDASGQSLTLACLAFVPTNLPGFVIIGNMQQRAYNVVFDVEGRRIGFGANGCS</sequence>
<dbReference type="PANTHER" id="PTHR13683:SF885">
    <property type="entry name" value="ASPARTYL PROTEASE AED1"/>
    <property type="match status" value="1"/>
</dbReference>
<dbReference type="EMBL" id="CM000785">
    <property type="protein sequence ID" value="AQL03290.1"/>
    <property type="molecule type" value="Genomic_DNA"/>
</dbReference>
<reference evidence="6" key="2">
    <citation type="submission" date="2015-12" db="EMBL/GenBank/DDBJ databases">
        <title>Update maize B73 reference genome by single molecule sequencing technologies.</title>
        <authorList>
            <consortium name="Maize Genome Sequencing Project"/>
            <person name="Ware D."/>
        </authorList>
    </citation>
    <scope>NUCLEOTIDE SEQUENCE</scope>
    <source>
        <tissue evidence="6">Seedling</tissue>
    </source>
</reference>
<feature type="active site" evidence="2">
    <location>
        <position position="352"/>
    </location>
</feature>
<dbReference type="PANTHER" id="PTHR13683">
    <property type="entry name" value="ASPARTYL PROTEASES"/>
    <property type="match status" value="1"/>
</dbReference>
<dbReference type="InterPro" id="IPR032861">
    <property type="entry name" value="TAXi_N"/>
</dbReference>
<keyword evidence="3" id="KW-0064">Aspartyl protease</keyword>
<evidence type="ECO:0000313" key="7">
    <source>
        <dbReference type="EnsemblPlants" id="Zm00001eb381170_P001"/>
    </source>
</evidence>
<proteinExistence type="evidence at protein level"/>
<comment type="similarity">
    <text evidence="1 3">Belongs to the peptidase A1 family.</text>
</comment>
<keyword evidence="4" id="KW-0732">Signal</keyword>
<evidence type="ECO:0000313" key="6">
    <source>
        <dbReference type="EMBL" id="AQL03290.1"/>
    </source>
</evidence>
<reference evidence="8" key="1">
    <citation type="journal article" date="2009" name="Science">
        <title>The B73 maize genome: complexity, diversity, and dynamics.</title>
        <authorList>
            <person name="Schnable P.S."/>
            <person name="Ware D."/>
            <person name="Fulton R.S."/>
            <person name="Stein J.C."/>
            <person name="Wei F."/>
            <person name="Pasternak S."/>
            <person name="Liang C."/>
            <person name="Zhang J."/>
            <person name="Fulton L."/>
            <person name="Graves T.A."/>
            <person name="Minx P."/>
            <person name="Reily A.D."/>
            <person name="Courtney L."/>
            <person name="Kruchowski S.S."/>
            <person name="Tomlinson C."/>
            <person name="Strong C."/>
            <person name="Delehaunty K."/>
            <person name="Fronick C."/>
            <person name="Courtney B."/>
            <person name="Rock S.M."/>
            <person name="Belter E."/>
            <person name="Du F."/>
            <person name="Kim K."/>
            <person name="Abbott R.M."/>
            <person name="Cotton M."/>
            <person name="Levy A."/>
            <person name="Marchetto P."/>
            <person name="Ochoa K."/>
            <person name="Jackson S.M."/>
            <person name="Gillam B."/>
            <person name="Chen W."/>
            <person name="Yan L."/>
            <person name="Higginbotham J."/>
            <person name="Cardenas M."/>
            <person name="Waligorski J."/>
            <person name="Applebaum E."/>
            <person name="Phelps L."/>
            <person name="Falcone J."/>
            <person name="Kanchi K."/>
            <person name="Thane T."/>
            <person name="Scimone A."/>
            <person name="Thane N."/>
            <person name="Henke J."/>
            <person name="Wang T."/>
            <person name="Ruppert J."/>
            <person name="Shah N."/>
            <person name="Rotter K."/>
            <person name="Hodges J."/>
            <person name="Ingenthron E."/>
            <person name="Cordes M."/>
            <person name="Kohlberg S."/>
            <person name="Sgro J."/>
            <person name="Delgado B."/>
            <person name="Mead K."/>
            <person name="Chinwalla A."/>
            <person name="Leonard S."/>
            <person name="Crouse K."/>
            <person name="Collura K."/>
            <person name="Kudrna D."/>
            <person name="Currie J."/>
            <person name="He R."/>
            <person name="Angelova A."/>
            <person name="Rajasekar S."/>
            <person name="Mueller T."/>
            <person name="Lomeli R."/>
            <person name="Scara G."/>
            <person name="Ko A."/>
            <person name="Delaney K."/>
            <person name="Wissotski M."/>
            <person name="Lopez G."/>
            <person name="Campos D."/>
            <person name="Braidotti M."/>
            <person name="Ashley E."/>
            <person name="Golser W."/>
            <person name="Kim H."/>
            <person name="Lee S."/>
            <person name="Lin J."/>
            <person name="Dujmic Z."/>
            <person name="Kim W."/>
            <person name="Talag J."/>
            <person name="Zuccolo A."/>
            <person name="Fan C."/>
            <person name="Sebastian A."/>
            <person name="Kramer M."/>
            <person name="Spiegel L."/>
            <person name="Nascimento L."/>
            <person name="Zutavern T."/>
            <person name="Miller B."/>
            <person name="Ambroise C."/>
            <person name="Muller S."/>
            <person name="Spooner W."/>
            <person name="Narechania A."/>
            <person name="Ren L."/>
            <person name="Wei S."/>
            <person name="Kumari S."/>
            <person name="Faga B."/>
            <person name="Levy M.J."/>
            <person name="McMahan L."/>
            <person name="Van Buren P."/>
            <person name="Vaughn M.W."/>
            <person name="Ying K."/>
            <person name="Yeh C.-T."/>
            <person name="Emrich S.J."/>
            <person name="Jia Y."/>
            <person name="Kalyanaraman A."/>
            <person name="Hsia A.-P."/>
            <person name="Barbazuk W.B."/>
            <person name="Baucom R.S."/>
            <person name="Brutnell T.P."/>
            <person name="Carpita N.C."/>
            <person name="Chaparro C."/>
            <person name="Chia J.-M."/>
            <person name="Deragon J.-M."/>
            <person name="Estill J.C."/>
            <person name="Fu Y."/>
            <person name="Jeddeloh J.A."/>
            <person name="Han Y."/>
            <person name="Lee H."/>
            <person name="Li P."/>
            <person name="Lisch D.R."/>
            <person name="Liu S."/>
            <person name="Liu Z."/>
            <person name="Nagel D.H."/>
            <person name="McCann M.C."/>
            <person name="SanMiguel P."/>
            <person name="Myers A.M."/>
            <person name="Nettleton D."/>
            <person name="Nguyen J."/>
            <person name="Penning B.W."/>
            <person name="Ponnala L."/>
            <person name="Schneider K.L."/>
            <person name="Schwartz D.C."/>
            <person name="Sharma A."/>
            <person name="Soderlund C."/>
            <person name="Springer N.M."/>
            <person name="Sun Q."/>
            <person name="Wang H."/>
            <person name="Waterman M."/>
            <person name="Westerman R."/>
            <person name="Wolfgruber T.K."/>
            <person name="Yang L."/>
            <person name="Yu Y."/>
            <person name="Zhang L."/>
            <person name="Zhou S."/>
            <person name="Zhu Q."/>
            <person name="Bennetzen J.L."/>
            <person name="Dawe R.K."/>
            <person name="Jiang J."/>
            <person name="Jiang N."/>
            <person name="Presting G.G."/>
            <person name="Wessler S.R."/>
            <person name="Aluru S."/>
            <person name="Martienssen R.A."/>
            <person name="Clifton S.W."/>
            <person name="McCombie W.R."/>
            <person name="Wing R.A."/>
            <person name="Wilson R.K."/>
        </authorList>
    </citation>
    <scope>NUCLEOTIDE SEQUENCE [LARGE SCALE GENOMIC DNA]</scope>
    <source>
        <strain evidence="8">cv. B73</strain>
    </source>
</reference>
<dbReference type="InterPro" id="IPR001969">
    <property type="entry name" value="Aspartic_peptidase_AS"/>
</dbReference>
<keyword evidence="3 6" id="KW-0645">Protease</keyword>
<feature type="chain" id="PRO_5010835918" evidence="4">
    <location>
        <begin position="24"/>
        <end position="482"/>
    </location>
</feature>
<keyword evidence="9" id="KW-1267">Proteomics identification</keyword>
<feature type="active site" evidence="2">
    <location>
        <position position="144"/>
    </location>
</feature>
<dbReference type="EnsemblPlants" id="Zm00001eb381170_T001">
    <property type="protein sequence ID" value="Zm00001eb381170_P001"/>
    <property type="gene ID" value="Zm00001eb381170"/>
</dbReference>
<dbReference type="InterPro" id="IPR001461">
    <property type="entry name" value="Aspartic_peptidase_A1"/>
</dbReference>
<evidence type="ECO:0000256" key="3">
    <source>
        <dbReference type="RuleBase" id="RU000454"/>
    </source>
</evidence>
<dbReference type="GO" id="GO:0004190">
    <property type="term" value="F:aspartic-type endopeptidase activity"/>
    <property type="evidence" value="ECO:0007669"/>
    <property type="project" value="UniProtKB-KW"/>
</dbReference>
<gene>
    <name evidence="6" type="ORF">ZEAMMB73_Zm00001d045831</name>
</gene>
<dbReference type="Gramene" id="Zm00001eb381170_T001">
    <property type="protein sequence ID" value="Zm00001eb381170_P001"/>
    <property type="gene ID" value="Zm00001eb381170"/>
</dbReference>
<organism evidence="6">
    <name type="scientific">Zea mays</name>
    <name type="common">Maize</name>
    <dbReference type="NCBI Taxonomy" id="4577"/>
    <lineage>
        <taxon>Eukaryota</taxon>
        <taxon>Viridiplantae</taxon>
        <taxon>Streptophyta</taxon>
        <taxon>Embryophyta</taxon>
        <taxon>Tracheophyta</taxon>
        <taxon>Spermatophyta</taxon>
        <taxon>Magnoliopsida</taxon>
        <taxon>Liliopsida</taxon>
        <taxon>Poales</taxon>
        <taxon>Poaceae</taxon>
        <taxon>PACMAD clade</taxon>
        <taxon>Panicoideae</taxon>
        <taxon>Andropogonodae</taxon>
        <taxon>Andropogoneae</taxon>
        <taxon>Tripsacinae</taxon>
        <taxon>Zea</taxon>
    </lineage>
</organism>
<dbReference type="MEROPS" id="A01.050"/>
<reference evidence="7" key="4">
    <citation type="submission" date="2021-05" db="UniProtKB">
        <authorList>
            <consortium name="EnsemblPlants"/>
        </authorList>
    </citation>
    <scope>IDENTIFICATION</scope>
    <source>
        <strain evidence="7">cv. B73</strain>
    </source>
</reference>
<dbReference type="SUPFAM" id="SSF50630">
    <property type="entry name" value="Acid proteases"/>
    <property type="match status" value="1"/>
</dbReference>
<dbReference type="FunFam" id="2.40.70.10:FF:000031">
    <property type="entry name" value="Aspartyl protease AED1"/>
    <property type="match status" value="1"/>
</dbReference>
<dbReference type="PROSITE" id="PS51767">
    <property type="entry name" value="PEPTIDASE_A1"/>
    <property type="match status" value="1"/>
</dbReference>
<dbReference type="AlphaFoldDB" id="K7VCK2"/>
<accession>K7VCK2</accession>
<dbReference type="FunFam" id="2.40.70.10:FF:000049">
    <property type="entry name" value="Aspartyl protease AED1"/>
    <property type="match status" value="1"/>
</dbReference>
<dbReference type="Proteomes" id="UP000007305">
    <property type="component" value="Chromosome 9"/>
</dbReference>
<dbReference type="InterPro" id="IPR033121">
    <property type="entry name" value="PEPTIDASE_A1"/>
</dbReference>
<dbReference type="PRINTS" id="PR00792">
    <property type="entry name" value="PEPSIN"/>
</dbReference>
<dbReference type="Pfam" id="PF14541">
    <property type="entry name" value="TAXi_C"/>
    <property type="match status" value="1"/>
</dbReference>
<evidence type="ECO:0000256" key="1">
    <source>
        <dbReference type="ARBA" id="ARBA00007447"/>
    </source>
</evidence>
<keyword evidence="8" id="KW-1185">Reference proteome</keyword>
<dbReference type="GO" id="GO:0006508">
    <property type="term" value="P:proteolysis"/>
    <property type="evidence" value="ECO:0007669"/>
    <property type="project" value="UniProtKB-KW"/>
</dbReference>
<evidence type="ECO:0000259" key="5">
    <source>
        <dbReference type="PROSITE" id="PS51767"/>
    </source>
</evidence>
<keyword evidence="3" id="KW-0378">Hydrolase</keyword>
<dbReference type="PROSITE" id="PS00141">
    <property type="entry name" value="ASP_PROTEASE"/>
    <property type="match status" value="1"/>
</dbReference>
<evidence type="ECO:0000256" key="4">
    <source>
        <dbReference type="SAM" id="SignalP"/>
    </source>
</evidence>
<dbReference type="SMR" id="K7VCK2"/>
<feature type="signal peptide" evidence="4">
    <location>
        <begin position="1"/>
        <end position="23"/>
    </location>
</feature>
<evidence type="ECO:0000313" key="8">
    <source>
        <dbReference type="Proteomes" id="UP000007305"/>
    </source>
</evidence>
<dbReference type="OMA" id="CEYSVKY"/>
<evidence type="ECO:0000256" key="2">
    <source>
        <dbReference type="PIRSR" id="PIRSR601461-1"/>
    </source>
</evidence>
<name>K7VCK2_MAIZE</name>
<dbReference type="InterPro" id="IPR032799">
    <property type="entry name" value="TAXi_C"/>
</dbReference>
<dbReference type="PaxDb" id="4577-GRMZM2G019859_P01"/>
<feature type="domain" description="Peptidase A1" evidence="5">
    <location>
        <begin position="126"/>
        <end position="477"/>
    </location>
</feature>
<dbReference type="InterPro" id="IPR021109">
    <property type="entry name" value="Peptidase_aspartic_dom_sf"/>
</dbReference>